<name>A0ABY4RGA9_9BACL</name>
<dbReference type="Proteomes" id="UP001057134">
    <property type="component" value="Chromosome"/>
</dbReference>
<dbReference type="InterPro" id="IPR002509">
    <property type="entry name" value="NODB_dom"/>
</dbReference>
<dbReference type="InterPro" id="IPR050248">
    <property type="entry name" value="Polysacc_deacetylase_ArnD"/>
</dbReference>
<dbReference type="PANTHER" id="PTHR10587">
    <property type="entry name" value="GLYCOSYL TRANSFERASE-RELATED"/>
    <property type="match status" value="1"/>
</dbReference>
<dbReference type="EC" id="3.5.1.104" evidence="3"/>
<evidence type="ECO:0000313" key="4">
    <source>
        <dbReference type="Proteomes" id="UP001057134"/>
    </source>
</evidence>
<dbReference type="PROSITE" id="PS51257">
    <property type="entry name" value="PROKAR_LIPOPROTEIN"/>
    <property type="match status" value="1"/>
</dbReference>
<keyword evidence="3" id="KW-0378">Hydrolase</keyword>
<feature type="domain" description="NodB homology" evidence="2">
    <location>
        <begin position="87"/>
        <end position="269"/>
    </location>
</feature>
<proteinExistence type="predicted"/>
<feature type="chain" id="PRO_5047193831" evidence="1">
    <location>
        <begin position="21"/>
        <end position="276"/>
    </location>
</feature>
<reference evidence="3" key="2">
    <citation type="journal article" date="2021" name="J Anim Sci Technol">
        <title>Complete genome sequence of Paenibacillus konkukensis sp. nov. SK3146 as a potential probiotic strain.</title>
        <authorList>
            <person name="Jung H.I."/>
            <person name="Park S."/>
            <person name="Niu K.M."/>
            <person name="Lee S.W."/>
            <person name="Kothari D."/>
            <person name="Yi K.J."/>
            <person name="Kim S.K."/>
        </authorList>
    </citation>
    <scope>NUCLEOTIDE SEQUENCE</scope>
    <source>
        <strain evidence="3">SK3146</strain>
    </source>
</reference>
<evidence type="ECO:0000313" key="3">
    <source>
        <dbReference type="EMBL" id="UQZ80890.1"/>
    </source>
</evidence>
<feature type="signal peptide" evidence="1">
    <location>
        <begin position="1"/>
        <end position="20"/>
    </location>
</feature>
<organism evidence="3 4">
    <name type="scientific">Paenibacillus konkukensis</name>
    <dbReference type="NCBI Taxonomy" id="2020716"/>
    <lineage>
        <taxon>Bacteria</taxon>
        <taxon>Bacillati</taxon>
        <taxon>Bacillota</taxon>
        <taxon>Bacilli</taxon>
        <taxon>Bacillales</taxon>
        <taxon>Paenibacillaceae</taxon>
        <taxon>Paenibacillus</taxon>
    </lineage>
</organism>
<evidence type="ECO:0000256" key="1">
    <source>
        <dbReference type="SAM" id="SignalP"/>
    </source>
</evidence>
<protein>
    <submittedName>
        <fullName evidence="3">Peptidoglycan-N-acetylglucosamine deacetylase</fullName>
        <ecNumber evidence="3">3.5.1.104</ecNumber>
    </submittedName>
</protein>
<dbReference type="SUPFAM" id="SSF88713">
    <property type="entry name" value="Glycoside hydrolase/deacetylase"/>
    <property type="match status" value="1"/>
</dbReference>
<dbReference type="GO" id="GO:0016787">
    <property type="term" value="F:hydrolase activity"/>
    <property type="evidence" value="ECO:0007669"/>
    <property type="project" value="UniProtKB-KW"/>
</dbReference>
<accession>A0ABY4RGA9</accession>
<dbReference type="RefSeq" id="WP_249863169.1">
    <property type="nucleotide sequence ID" value="NZ_CP027059.1"/>
</dbReference>
<sequence length="276" mass="30067">MYRKMFALALIIMVVAGCGAKPAAQDSAQGTDQTAPVSTVINPVSANANGSNIGGNPAVPLASGQEPAAAAFNVKEHVIYSGPRSEKKVALTFDDGPDAKFTNQILDILKREQVVATFFVTGEHASAHKDVMKRIVENGHEVGNHSWDHQDLTKMDEQQLKDEIDKTDAVIQGFTGRPSTLLRPPYGAISKQVVDHAESNHKLIFWSVDTRDWQGYTSEKIMETFKKELKPGAIILQHSAGGKNGNLSNTVKALPQLIHYLKEHGYEMVTVSNLVP</sequence>
<dbReference type="PROSITE" id="PS51677">
    <property type="entry name" value="NODB"/>
    <property type="match status" value="1"/>
</dbReference>
<evidence type="ECO:0000259" key="2">
    <source>
        <dbReference type="PROSITE" id="PS51677"/>
    </source>
</evidence>
<keyword evidence="1" id="KW-0732">Signal</keyword>
<keyword evidence="4" id="KW-1185">Reference proteome</keyword>
<dbReference type="InterPro" id="IPR011330">
    <property type="entry name" value="Glyco_hydro/deAcase_b/a-brl"/>
</dbReference>
<reference evidence="3" key="1">
    <citation type="submission" date="2018-02" db="EMBL/GenBank/DDBJ databases">
        <authorList>
            <person name="Kim S.-K."/>
            <person name="Jung H.-I."/>
            <person name="Lee S.-W."/>
        </authorList>
    </citation>
    <scope>NUCLEOTIDE SEQUENCE</scope>
    <source>
        <strain evidence="3">SK3146</strain>
    </source>
</reference>
<dbReference type="CDD" id="cd10917">
    <property type="entry name" value="CE4_NodB_like_6s_7s"/>
    <property type="match status" value="1"/>
</dbReference>
<dbReference type="Gene3D" id="3.20.20.370">
    <property type="entry name" value="Glycoside hydrolase/deacetylase"/>
    <property type="match status" value="1"/>
</dbReference>
<dbReference type="EMBL" id="CP027059">
    <property type="protein sequence ID" value="UQZ80890.1"/>
    <property type="molecule type" value="Genomic_DNA"/>
</dbReference>
<gene>
    <name evidence="3" type="primary">pgdA_1</name>
    <name evidence="3" type="ORF">SK3146_00046</name>
</gene>
<dbReference type="Pfam" id="PF01522">
    <property type="entry name" value="Polysacc_deac_1"/>
    <property type="match status" value="1"/>
</dbReference>